<keyword evidence="8" id="KW-1185">Reference proteome</keyword>
<evidence type="ECO:0000313" key="8">
    <source>
        <dbReference type="Proteomes" id="UP001596321"/>
    </source>
</evidence>
<dbReference type="Gene3D" id="3.40.50.720">
    <property type="entry name" value="NAD(P)-binding Rossmann-like Domain"/>
    <property type="match status" value="1"/>
</dbReference>
<dbReference type="EMBL" id="JBHSUW010000001">
    <property type="protein sequence ID" value="MFC6500285.1"/>
    <property type="molecule type" value="Genomic_DNA"/>
</dbReference>
<dbReference type="Gene3D" id="1.10.1200.10">
    <property type="entry name" value="ACP-like"/>
    <property type="match status" value="1"/>
</dbReference>
<dbReference type="SMART" id="SM00823">
    <property type="entry name" value="PKS_PP"/>
    <property type="match status" value="1"/>
</dbReference>
<dbReference type="SUPFAM" id="SSF47336">
    <property type="entry name" value="ACP-like"/>
    <property type="match status" value="1"/>
</dbReference>
<comment type="caution">
    <text evidence="7">The sequence shown here is derived from an EMBL/GenBank/DDBJ whole genome shotgun (WGS) entry which is preliminary data.</text>
</comment>
<dbReference type="PANTHER" id="PTHR43775:SF51">
    <property type="entry name" value="INACTIVE PHENOLPHTHIOCEROL SYNTHESIS POLYKETIDE SYNTHASE TYPE I PKS1-RELATED"/>
    <property type="match status" value="1"/>
</dbReference>
<evidence type="ECO:0000313" key="7">
    <source>
        <dbReference type="EMBL" id="MFC6500285.1"/>
    </source>
</evidence>
<sequence>MAWGPWTRGSGMTGELTEADIARMTRAGMPPMTPEQGLALFDTVTGPAGSAPAVLPVRLDLAALRSLGEVPPLFRSLIRPPARRTATAGSAAAPADLTRRLTGLTPAEGQEVLLDLVRGQIATVLGHAGLADVEPTRAFQDLGFDSLTSVELRNRLGALTGVRLPATLLFDYPTPSELVAHLYAKVAPAAADGPESVLAELDKLERSLSGIEAGSEEFGALFDQVAGRLEVLRSKWQSLRTEAGTAPGEKAGDESFDFDSASDEDMFDMLDNELGLS</sequence>
<evidence type="ECO:0000256" key="2">
    <source>
        <dbReference type="ARBA" id="ARBA00022553"/>
    </source>
</evidence>
<dbReference type="InterPro" id="IPR009081">
    <property type="entry name" value="PP-bd_ACP"/>
</dbReference>
<dbReference type="PANTHER" id="PTHR43775">
    <property type="entry name" value="FATTY ACID SYNTHASE"/>
    <property type="match status" value="1"/>
</dbReference>
<evidence type="ECO:0000256" key="3">
    <source>
        <dbReference type="ARBA" id="ARBA00022679"/>
    </source>
</evidence>
<reference evidence="8" key="1">
    <citation type="journal article" date="2019" name="Int. J. Syst. Evol. Microbiol.">
        <title>The Global Catalogue of Microorganisms (GCM) 10K type strain sequencing project: providing services to taxonomists for standard genome sequencing and annotation.</title>
        <authorList>
            <consortium name="The Broad Institute Genomics Platform"/>
            <consortium name="The Broad Institute Genome Sequencing Center for Infectious Disease"/>
            <person name="Wu L."/>
            <person name="Ma J."/>
        </authorList>
    </citation>
    <scope>NUCLEOTIDE SEQUENCE [LARGE SCALE GENOMIC DNA]</scope>
    <source>
        <strain evidence="8">JCM 4504</strain>
    </source>
</reference>
<dbReference type="Proteomes" id="UP001596321">
    <property type="component" value="Unassembled WGS sequence"/>
</dbReference>
<dbReference type="PROSITE" id="PS50075">
    <property type="entry name" value="CARRIER"/>
    <property type="match status" value="1"/>
</dbReference>
<dbReference type="InterPro" id="IPR050091">
    <property type="entry name" value="PKS_NRPS_Biosynth_Enz"/>
</dbReference>
<dbReference type="PROSITE" id="PS00012">
    <property type="entry name" value="PHOSPHOPANTETHEINE"/>
    <property type="match status" value="1"/>
</dbReference>
<evidence type="ECO:0000256" key="1">
    <source>
        <dbReference type="ARBA" id="ARBA00022450"/>
    </source>
</evidence>
<name>A0ABW1XQ99_STRPL</name>
<keyword evidence="1" id="KW-0596">Phosphopantetheine</keyword>
<keyword evidence="3" id="KW-0808">Transferase</keyword>
<dbReference type="InterPro" id="IPR020806">
    <property type="entry name" value="PKS_PP-bd"/>
</dbReference>
<feature type="domain" description="Carrier" evidence="6">
    <location>
        <begin position="111"/>
        <end position="186"/>
    </location>
</feature>
<evidence type="ECO:0000256" key="4">
    <source>
        <dbReference type="ARBA" id="ARBA00023268"/>
    </source>
</evidence>
<keyword evidence="4" id="KW-0511">Multifunctional enzyme</keyword>
<proteinExistence type="predicted"/>
<dbReference type="Pfam" id="PF00550">
    <property type="entry name" value="PP-binding"/>
    <property type="match status" value="1"/>
</dbReference>
<protein>
    <submittedName>
        <fullName evidence="7">Phosphopantetheine-binding protein</fullName>
    </submittedName>
</protein>
<evidence type="ECO:0000256" key="5">
    <source>
        <dbReference type="SAM" id="MobiDB-lite"/>
    </source>
</evidence>
<keyword evidence="2" id="KW-0597">Phosphoprotein</keyword>
<organism evidence="7 8">
    <name type="scientific">Streptomyces plicatus</name>
    <dbReference type="NCBI Taxonomy" id="1922"/>
    <lineage>
        <taxon>Bacteria</taxon>
        <taxon>Bacillati</taxon>
        <taxon>Actinomycetota</taxon>
        <taxon>Actinomycetes</taxon>
        <taxon>Kitasatosporales</taxon>
        <taxon>Streptomycetaceae</taxon>
        <taxon>Streptomyces</taxon>
        <taxon>Streptomyces rochei group</taxon>
    </lineage>
</organism>
<feature type="region of interest" description="Disordered" evidence="5">
    <location>
        <begin position="242"/>
        <end position="262"/>
    </location>
</feature>
<dbReference type="InterPro" id="IPR036736">
    <property type="entry name" value="ACP-like_sf"/>
</dbReference>
<gene>
    <name evidence="7" type="ORF">ACFQFF_01130</name>
</gene>
<dbReference type="SMART" id="SM01294">
    <property type="entry name" value="PKS_PP_betabranch"/>
    <property type="match status" value="1"/>
</dbReference>
<dbReference type="InterPro" id="IPR006162">
    <property type="entry name" value="Ppantetheine_attach_site"/>
</dbReference>
<accession>A0ABW1XQ99</accession>
<evidence type="ECO:0000259" key="6">
    <source>
        <dbReference type="PROSITE" id="PS50075"/>
    </source>
</evidence>